<evidence type="ECO:0000256" key="8">
    <source>
        <dbReference type="ARBA" id="ARBA00023326"/>
    </source>
</evidence>
<dbReference type="InterPro" id="IPR001701">
    <property type="entry name" value="Glyco_hydro_9"/>
</dbReference>
<keyword evidence="6" id="KW-0119">Carbohydrate metabolism</keyword>
<evidence type="ECO:0000256" key="5">
    <source>
        <dbReference type="ARBA" id="ARBA00023001"/>
    </source>
</evidence>
<keyword evidence="7 10" id="KW-0326">Glycosidase</keyword>
<proteinExistence type="inferred from homology"/>
<comment type="catalytic activity">
    <reaction evidence="1">
        <text>Endohydrolysis of (1-&gt;4)-beta-D-glucosidic linkages in cellulose, lichenin and cereal beta-D-glucans.</text>
        <dbReference type="EC" id="3.2.1.4"/>
    </reaction>
</comment>
<dbReference type="Pfam" id="PF00759">
    <property type="entry name" value="Glyco_hydro_9"/>
    <property type="match status" value="1"/>
</dbReference>
<dbReference type="SUPFAM" id="SSF48208">
    <property type="entry name" value="Six-hairpin glycosidases"/>
    <property type="match status" value="1"/>
</dbReference>
<comment type="similarity">
    <text evidence="2">Belongs to the glycosyl hydrolase 9 (cellulase E) family.</text>
</comment>
<keyword evidence="5" id="KW-0136">Cellulose degradation</keyword>
<evidence type="ECO:0000256" key="1">
    <source>
        <dbReference type="ARBA" id="ARBA00000966"/>
    </source>
</evidence>
<dbReference type="InterPro" id="IPR008928">
    <property type="entry name" value="6-hairpin_glycosidase_sf"/>
</dbReference>
<accession>A0A5B7C055</accession>
<reference evidence="10" key="1">
    <citation type="submission" date="2019-08" db="EMBL/GenBank/DDBJ databases">
        <title>Reference gene set and small RNA set construction with multiple tissues from Davidia involucrata Baill.</title>
        <authorList>
            <person name="Yang H."/>
            <person name="Zhou C."/>
            <person name="Li G."/>
            <person name="Wang J."/>
            <person name="Gao P."/>
            <person name="Wang M."/>
            <person name="Wang R."/>
            <person name="Zhao Y."/>
        </authorList>
    </citation>
    <scope>NUCLEOTIDE SEQUENCE</scope>
    <source>
        <tissue evidence="10">Mixed with DoveR01_LX</tissue>
    </source>
</reference>
<evidence type="ECO:0000256" key="7">
    <source>
        <dbReference type="ARBA" id="ARBA00023295"/>
    </source>
</evidence>
<sequence>MTPGGLLYLHEWNNMQYAASAAFLLAVYSDFLSNANAAIRCPDAQIQPQELLNFAKSQADYILGKNPKSISYLVGYRQRYPVQVHHRGASIDSKSVLRSLVGCVEGYETWYHRPEGNPNVIYGALVGSPNNNDDFFDNRSNYEQTEPTLSGTAPLVGLFSKLHSLSGNSGDQINLTRQSSVSSLLEKFIRIGRL</sequence>
<keyword evidence="4 10" id="KW-0378">Hydrolase</keyword>
<protein>
    <recommendedName>
        <fullName evidence="3">cellulase</fullName>
        <ecNumber evidence="3">3.2.1.4</ecNumber>
    </recommendedName>
</protein>
<dbReference type="EC" id="3.2.1.4" evidence="3"/>
<dbReference type="Gene3D" id="1.50.10.10">
    <property type="match status" value="1"/>
</dbReference>
<organism evidence="10">
    <name type="scientific">Davidia involucrata</name>
    <name type="common">Dove tree</name>
    <dbReference type="NCBI Taxonomy" id="16924"/>
    <lineage>
        <taxon>Eukaryota</taxon>
        <taxon>Viridiplantae</taxon>
        <taxon>Streptophyta</taxon>
        <taxon>Embryophyta</taxon>
        <taxon>Tracheophyta</taxon>
        <taxon>Spermatophyta</taxon>
        <taxon>Magnoliopsida</taxon>
        <taxon>eudicotyledons</taxon>
        <taxon>Gunneridae</taxon>
        <taxon>Pentapetalae</taxon>
        <taxon>asterids</taxon>
        <taxon>Cornales</taxon>
        <taxon>Nyssaceae</taxon>
        <taxon>Davidia</taxon>
    </lineage>
</organism>
<evidence type="ECO:0000256" key="3">
    <source>
        <dbReference type="ARBA" id="ARBA00012601"/>
    </source>
</evidence>
<evidence type="ECO:0000259" key="9">
    <source>
        <dbReference type="Pfam" id="PF00759"/>
    </source>
</evidence>
<dbReference type="InterPro" id="IPR012341">
    <property type="entry name" value="6hp_glycosidase-like_sf"/>
</dbReference>
<evidence type="ECO:0000256" key="6">
    <source>
        <dbReference type="ARBA" id="ARBA00023277"/>
    </source>
</evidence>
<evidence type="ECO:0000313" key="10">
    <source>
        <dbReference type="EMBL" id="MPA73676.1"/>
    </source>
</evidence>
<evidence type="ECO:0000256" key="4">
    <source>
        <dbReference type="ARBA" id="ARBA00022801"/>
    </source>
</evidence>
<dbReference type="AlphaFoldDB" id="A0A5B7C055"/>
<dbReference type="GO" id="GO:0030245">
    <property type="term" value="P:cellulose catabolic process"/>
    <property type="evidence" value="ECO:0007669"/>
    <property type="project" value="UniProtKB-KW"/>
</dbReference>
<feature type="domain" description="Glycoside hydrolase family 9" evidence="9">
    <location>
        <begin position="1"/>
        <end position="158"/>
    </location>
</feature>
<gene>
    <name evidence="10" type="ORF">Din_043117</name>
</gene>
<evidence type="ECO:0000256" key="2">
    <source>
        <dbReference type="ARBA" id="ARBA00007072"/>
    </source>
</evidence>
<dbReference type="EMBL" id="GHES01043117">
    <property type="protein sequence ID" value="MPA73676.1"/>
    <property type="molecule type" value="Transcribed_RNA"/>
</dbReference>
<dbReference type="GO" id="GO:0008810">
    <property type="term" value="F:cellulase activity"/>
    <property type="evidence" value="ECO:0007669"/>
    <property type="project" value="UniProtKB-EC"/>
</dbReference>
<name>A0A5B7C055_DAVIN</name>
<dbReference type="PANTHER" id="PTHR22298">
    <property type="entry name" value="ENDO-1,4-BETA-GLUCANASE"/>
    <property type="match status" value="1"/>
</dbReference>
<keyword evidence="8" id="KW-0624">Polysaccharide degradation</keyword>